<gene>
    <name evidence="2" type="ORF">FQA47_023988</name>
</gene>
<feature type="region of interest" description="Disordered" evidence="1">
    <location>
        <begin position="1"/>
        <end position="22"/>
    </location>
</feature>
<proteinExistence type="predicted"/>
<name>A0A834BN42_ORYME</name>
<evidence type="ECO:0000313" key="2">
    <source>
        <dbReference type="EMBL" id="KAF6716767.1"/>
    </source>
</evidence>
<organism evidence="2 3">
    <name type="scientific">Oryzias melastigma</name>
    <name type="common">Marine medaka</name>
    <dbReference type="NCBI Taxonomy" id="30732"/>
    <lineage>
        <taxon>Eukaryota</taxon>
        <taxon>Metazoa</taxon>
        <taxon>Chordata</taxon>
        <taxon>Craniata</taxon>
        <taxon>Vertebrata</taxon>
        <taxon>Euteleostomi</taxon>
        <taxon>Actinopterygii</taxon>
        <taxon>Neopterygii</taxon>
        <taxon>Teleostei</taxon>
        <taxon>Neoteleostei</taxon>
        <taxon>Acanthomorphata</taxon>
        <taxon>Ovalentaria</taxon>
        <taxon>Atherinomorphae</taxon>
        <taxon>Beloniformes</taxon>
        <taxon>Adrianichthyidae</taxon>
        <taxon>Oryziinae</taxon>
        <taxon>Oryzias</taxon>
    </lineage>
</organism>
<evidence type="ECO:0000256" key="1">
    <source>
        <dbReference type="SAM" id="MobiDB-lite"/>
    </source>
</evidence>
<comment type="caution">
    <text evidence="2">The sequence shown here is derived from an EMBL/GenBank/DDBJ whole genome shotgun (WGS) entry which is preliminary data.</text>
</comment>
<protein>
    <submittedName>
        <fullName evidence="2">Uncharacterized protein</fullName>
    </submittedName>
</protein>
<feature type="compositionally biased region" description="Basic and acidic residues" evidence="1">
    <location>
        <begin position="11"/>
        <end position="22"/>
    </location>
</feature>
<accession>A0A834BN42</accession>
<dbReference type="EMBL" id="WKFB01000927">
    <property type="protein sequence ID" value="KAF6716767.1"/>
    <property type="molecule type" value="Genomic_DNA"/>
</dbReference>
<evidence type="ECO:0000313" key="3">
    <source>
        <dbReference type="Proteomes" id="UP000646548"/>
    </source>
</evidence>
<reference evidence="2" key="1">
    <citation type="journal article" name="BMC Genomics">
        <title>Long-read sequencing and de novo genome assembly of marine medaka (Oryzias melastigma).</title>
        <authorList>
            <person name="Liang P."/>
            <person name="Saqib H.S.A."/>
            <person name="Ni X."/>
            <person name="Shen Y."/>
        </authorList>
    </citation>
    <scope>NUCLEOTIDE SEQUENCE</scope>
    <source>
        <strain evidence="2">Bigg-433</strain>
    </source>
</reference>
<sequence length="71" mass="8148">MRSRVLVSSIRTREEADPERDKMVHVNTTKASFKPRFEEEKINDGSTFVHTERPRDVSSLQLSRAVTGFLA</sequence>
<dbReference type="Proteomes" id="UP000646548">
    <property type="component" value="Unassembled WGS sequence"/>
</dbReference>
<dbReference type="AlphaFoldDB" id="A0A834BN42"/>